<dbReference type="InterPro" id="IPR035965">
    <property type="entry name" value="PAS-like_dom_sf"/>
</dbReference>
<dbReference type="AlphaFoldDB" id="A0A1X7BWC4"/>
<dbReference type="FunFam" id="3.30.565.10:FF:000049">
    <property type="entry name" value="Two-component sensor histidine kinase"/>
    <property type="match status" value="1"/>
</dbReference>
<gene>
    <name evidence="9" type="primary">luxQ_3</name>
    <name evidence="9" type="ORF">ROA7745_03803</name>
</gene>
<dbReference type="Gene3D" id="3.30.450.20">
    <property type="entry name" value="PAS domain"/>
    <property type="match status" value="1"/>
</dbReference>
<dbReference type="PANTHER" id="PTHR43047">
    <property type="entry name" value="TWO-COMPONENT HISTIDINE PROTEIN KINASE"/>
    <property type="match status" value="1"/>
</dbReference>
<dbReference type="InterPro" id="IPR036097">
    <property type="entry name" value="HisK_dim/P_sf"/>
</dbReference>
<dbReference type="PROSITE" id="PS50109">
    <property type="entry name" value="HIS_KIN"/>
    <property type="match status" value="1"/>
</dbReference>
<dbReference type="SMART" id="SM00388">
    <property type="entry name" value="HisKA"/>
    <property type="match status" value="1"/>
</dbReference>
<comment type="catalytic activity">
    <reaction evidence="1">
        <text>ATP + protein L-histidine = ADP + protein N-phospho-L-histidine.</text>
        <dbReference type="EC" id="2.7.13.3"/>
    </reaction>
</comment>
<proteinExistence type="predicted"/>
<protein>
    <recommendedName>
        <fullName evidence="2">histidine kinase</fullName>
        <ecNumber evidence="2">2.7.13.3</ecNumber>
    </recommendedName>
</protein>
<dbReference type="SUPFAM" id="SSF52172">
    <property type="entry name" value="CheY-like"/>
    <property type="match status" value="1"/>
</dbReference>
<keyword evidence="3 6" id="KW-0597">Phosphoprotein</keyword>
<keyword evidence="4 9" id="KW-0808">Transferase</keyword>
<dbReference type="SUPFAM" id="SSF55874">
    <property type="entry name" value="ATPase domain of HSP90 chaperone/DNA topoisomerase II/histidine kinase"/>
    <property type="match status" value="1"/>
</dbReference>
<dbReference type="SUPFAM" id="SSF47384">
    <property type="entry name" value="Homodimeric domain of signal transducing histidine kinase"/>
    <property type="match status" value="1"/>
</dbReference>
<evidence type="ECO:0000256" key="6">
    <source>
        <dbReference type="PROSITE-ProRule" id="PRU00169"/>
    </source>
</evidence>
<dbReference type="InterPro" id="IPR001789">
    <property type="entry name" value="Sig_transdc_resp-reg_receiver"/>
</dbReference>
<dbReference type="Pfam" id="PF00512">
    <property type="entry name" value="HisKA"/>
    <property type="match status" value="1"/>
</dbReference>
<dbReference type="PANTHER" id="PTHR43047:SF9">
    <property type="entry name" value="HISTIDINE KINASE"/>
    <property type="match status" value="1"/>
</dbReference>
<dbReference type="InterPro" id="IPR011006">
    <property type="entry name" value="CheY-like_superfamily"/>
</dbReference>
<sequence>MIDRDQPLEDQIVKQDKIIKALMARANQSHELGNTAYSLFQSAITLQSKVSEKTRDLEAALSTLGRASDDLENAEQARSRTQVSLSDALESMEGGFAIFTDGRLQVFNEFFKMLIPDVRDAIDPGLRLNDYFKLVGNSRDITPRQEADRLNVAGVALRDDADAAPPFVFALKNDRWFVISYRRTSHNNTAVLQTEITAIVRSNRLEKNRLIDAQEHFLKATFDNMPQGVCTLSADGTLLLTNARFADLLSLPMQLTRAGTSYAQIVEYLNARHLPRAFPQENFEGLMRYLRRADTLHVRVRHNNGMVLDIDVHPLPDGGCIVNVMDVTAQFQTTQELEDRVRARTQELTKVNHVLRSQYVEQARVEEDLRVAKAEVEAAMTSKSRFFAAASHDLLQPINAAKLLISSLSDMAPGTGLEDTVHRLDSSFHSMETLLHALLDISRLDSVDTKLSLTDFDLGALMLEIAGDIQPLADQKDLCLDVVPTRLHVRSDRRYLARSVQNLINNAIQYTREGRVLVGCRRRGDKVVLEVWDTGIGIAKQDQARIFQEFTRVDHGTGAGFGMGLGLSIVSRACALLDHPVTVRSKPGMGSVFSITLPMVGQDVAKPAEPVDRSKTLDSEMDLIVMLIENDPGVLFAMTQRLEKWGASVLGASSTEEAVRLLDDIGMSPDIILADYQLDDGDTGLRSILALRERTGIDIPAIMITANQDAAIKEIGAEHSFSVLTKPVNLSRLRPLIDWKTRRMPSSAHLLHTDESLQ</sequence>
<dbReference type="Gene3D" id="1.10.287.130">
    <property type="match status" value="1"/>
</dbReference>
<dbReference type="Pfam" id="PF02518">
    <property type="entry name" value="HATPase_c"/>
    <property type="match status" value="1"/>
</dbReference>
<dbReference type="GO" id="GO:0000155">
    <property type="term" value="F:phosphorelay sensor kinase activity"/>
    <property type="evidence" value="ECO:0007669"/>
    <property type="project" value="InterPro"/>
</dbReference>
<dbReference type="InterPro" id="IPR004358">
    <property type="entry name" value="Sig_transdc_His_kin-like_C"/>
</dbReference>
<dbReference type="EMBL" id="FWXB01000018">
    <property type="protein sequence ID" value="SMC13941.1"/>
    <property type="molecule type" value="Genomic_DNA"/>
</dbReference>
<feature type="domain" description="Histidine kinase" evidence="7">
    <location>
        <begin position="389"/>
        <end position="601"/>
    </location>
</feature>
<dbReference type="CDD" id="cd00156">
    <property type="entry name" value="REC"/>
    <property type="match status" value="1"/>
</dbReference>
<dbReference type="GO" id="GO:0005886">
    <property type="term" value="C:plasma membrane"/>
    <property type="evidence" value="ECO:0007669"/>
    <property type="project" value="TreeGrafter"/>
</dbReference>
<reference evidence="9 10" key="1">
    <citation type="submission" date="2017-03" db="EMBL/GenBank/DDBJ databases">
        <authorList>
            <person name="Afonso C.L."/>
            <person name="Miller P.J."/>
            <person name="Scott M.A."/>
            <person name="Spackman E."/>
            <person name="Goraichik I."/>
            <person name="Dimitrov K.M."/>
            <person name="Suarez D.L."/>
            <person name="Swayne D.E."/>
        </authorList>
    </citation>
    <scope>NUCLEOTIDE SEQUENCE [LARGE SCALE GENOMIC DNA]</scope>
    <source>
        <strain evidence="9 10">CECT 7745</strain>
    </source>
</reference>
<dbReference type="PRINTS" id="PR00344">
    <property type="entry name" value="BCTRLSENSOR"/>
</dbReference>
<dbReference type="Proteomes" id="UP000193224">
    <property type="component" value="Unassembled WGS sequence"/>
</dbReference>
<dbReference type="GO" id="GO:0009927">
    <property type="term" value="F:histidine phosphotransfer kinase activity"/>
    <property type="evidence" value="ECO:0007669"/>
    <property type="project" value="TreeGrafter"/>
</dbReference>
<dbReference type="Pfam" id="PF12860">
    <property type="entry name" value="PAS_7"/>
    <property type="match status" value="1"/>
</dbReference>
<feature type="domain" description="Response regulatory" evidence="8">
    <location>
        <begin position="624"/>
        <end position="741"/>
    </location>
</feature>
<dbReference type="OrthoDB" id="9764438at2"/>
<dbReference type="InterPro" id="IPR005467">
    <property type="entry name" value="His_kinase_dom"/>
</dbReference>
<dbReference type="InterPro" id="IPR003661">
    <property type="entry name" value="HisK_dim/P_dom"/>
</dbReference>
<organism evidence="9 10">
    <name type="scientific">Roseovarius aestuarii</name>
    <dbReference type="NCBI Taxonomy" id="475083"/>
    <lineage>
        <taxon>Bacteria</taxon>
        <taxon>Pseudomonadati</taxon>
        <taxon>Pseudomonadota</taxon>
        <taxon>Alphaproteobacteria</taxon>
        <taxon>Rhodobacterales</taxon>
        <taxon>Roseobacteraceae</taxon>
        <taxon>Roseovarius</taxon>
    </lineage>
</organism>
<evidence type="ECO:0000256" key="5">
    <source>
        <dbReference type="ARBA" id="ARBA00022777"/>
    </source>
</evidence>
<dbReference type="SMART" id="SM00387">
    <property type="entry name" value="HATPase_c"/>
    <property type="match status" value="1"/>
</dbReference>
<evidence type="ECO:0000256" key="2">
    <source>
        <dbReference type="ARBA" id="ARBA00012438"/>
    </source>
</evidence>
<name>A0A1X7BWC4_9RHOB</name>
<evidence type="ECO:0000259" key="7">
    <source>
        <dbReference type="PROSITE" id="PS50109"/>
    </source>
</evidence>
<evidence type="ECO:0000313" key="10">
    <source>
        <dbReference type="Proteomes" id="UP000193224"/>
    </source>
</evidence>
<accession>A0A1X7BWC4</accession>
<dbReference type="RefSeq" id="WP_085801863.1">
    <property type="nucleotide sequence ID" value="NZ_FWXB01000018.1"/>
</dbReference>
<evidence type="ECO:0000313" key="9">
    <source>
        <dbReference type="EMBL" id="SMC13941.1"/>
    </source>
</evidence>
<evidence type="ECO:0000259" key="8">
    <source>
        <dbReference type="PROSITE" id="PS50110"/>
    </source>
</evidence>
<dbReference type="Gene3D" id="3.30.565.10">
    <property type="entry name" value="Histidine kinase-like ATPase, C-terminal domain"/>
    <property type="match status" value="1"/>
</dbReference>
<dbReference type="Gene3D" id="3.40.50.2300">
    <property type="match status" value="1"/>
</dbReference>
<dbReference type="EC" id="2.7.13.3" evidence="2"/>
<dbReference type="SUPFAM" id="SSF55785">
    <property type="entry name" value="PYP-like sensor domain (PAS domain)"/>
    <property type="match status" value="1"/>
</dbReference>
<dbReference type="Pfam" id="PF00072">
    <property type="entry name" value="Response_reg"/>
    <property type="match status" value="1"/>
</dbReference>
<keyword evidence="10" id="KW-1185">Reference proteome</keyword>
<evidence type="ECO:0000256" key="3">
    <source>
        <dbReference type="ARBA" id="ARBA00022553"/>
    </source>
</evidence>
<feature type="modified residue" description="4-aspartylphosphate" evidence="6">
    <location>
        <position position="675"/>
    </location>
</feature>
<dbReference type="CDD" id="cd00082">
    <property type="entry name" value="HisKA"/>
    <property type="match status" value="1"/>
</dbReference>
<dbReference type="PROSITE" id="PS50110">
    <property type="entry name" value="RESPONSE_REGULATORY"/>
    <property type="match status" value="1"/>
</dbReference>
<evidence type="ECO:0000256" key="4">
    <source>
        <dbReference type="ARBA" id="ARBA00022679"/>
    </source>
</evidence>
<dbReference type="SMART" id="SM00448">
    <property type="entry name" value="REC"/>
    <property type="match status" value="1"/>
</dbReference>
<keyword evidence="5 9" id="KW-0418">Kinase</keyword>
<dbReference type="InterPro" id="IPR036890">
    <property type="entry name" value="HATPase_C_sf"/>
</dbReference>
<evidence type="ECO:0000256" key="1">
    <source>
        <dbReference type="ARBA" id="ARBA00000085"/>
    </source>
</evidence>
<dbReference type="InterPro" id="IPR003594">
    <property type="entry name" value="HATPase_dom"/>
</dbReference>